<dbReference type="InterPro" id="IPR051063">
    <property type="entry name" value="PDI"/>
</dbReference>
<feature type="domain" description="Thioredoxin" evidence="1">
    <location>
        <begin position="1"/>
        <end position="98"/>
    </location>
</feature>
<name>A0A146KID4_9EUKA</name>
<dbReference type="SUPFAM" id="SSF52833">
    <property type="entry name" value="Thioredoxin-like"/>
    <property type="match status" value="1"/>
</dbReference>
<dbReference type="GO" id="GO:0005783">
    <property type="term" value="C:endoplasmic reticulum"/>
    <property type="evidence" value="ECO:0007669"/>
    <property type="project" value="TreeGrafter"/>
</dbReference>
<proteinExistence type="predicted"/>
<dbReference type="CDD" id="cd02961">
    <property type="entry name" value="PDI_a_family"/>
    <property type="match status" value="1"/>
</dbReference>
<dbReference type="GO" id="GO:0006457">
    <property type="term" value="P:protein folding"/>
    <property type="evidence" value="ECO:0007669"/>
    <property type="project" value="TreeGrafter"/>
</dbReference>
<dbReference type="PANTHER" id="PTHR45672">
    <property type="entry name" value="PROTEIN DISULFIDE-ISOMERASE C17H9.14C-RELATED"/>
    <property type="match status" value="1"/>
</dbReference>
<protein>
    <submittedName>
        <fullName evidence="2">Protein disulfide isomerase</fullName>
    </submittedName>
</protein>
<sequence length="112" mass="13214">SISPEMINQMEQQSIIKFYSPFCGNCQKFIPIFTKLEKTFPQFQFYEVDCSEFNKECDQLKIFGVPHVRIYKKLDKFSDYKGENSFDALSRFIEQQLGNIKKSEQISQTNSE</sequence>
<dbReference type="InterPro" id="IPR013766">
    <property type="entry name" value="Thioredoxin_domain"/>
</dbReference>
<reference evidence="2" key="1">
    <citation type="submission" date="2015-07" db="EMBL/GenBank/DDBJ databases">
        <title>Adaptation to a free-living lifestyle via gene acquisitions in the diplomonad Trepomonas sp. PC1.</title>
        <authorList>
            <person name="Xu F."/>
            <person name="Jerlstrom-Hultqvist J."/>
            <person name="Kolisko M."/>
            <person name="Simpson A.G.B."/>
            <person name="Roger A.J."/>
            <person name="Svard S.G."/>
            <person name="Andersson J.O."/>
        </authorList>
    </citation>
    <scope>NUCLEOTIDE SEQUENCE</scope>
    <source>
        <strain evidence="2">PC1</strain>
    </source>
</reference>
<accession>A0A146KID4</accession>
<keyword evidence="2" id="KW-0413">Isomerase</keyword>
<dbReference type="GO" id="GO:0003756">
    <property type="term" value="F:protein disulfide isomerase activity"/>
    <property type="evidence" value="ECO:0007669"/>
    <property type="project" value="TreeGrafter"/>
</dbReference>
<dbReference type="PROSITE" id="PS51352">
    <property type="entry name" value="THIOREDOXIN_2"/>
    <property type="match status" value="1"/>
</dbReference>
<dbReference type="InterPro" id="IPR036249">
    <property type="entry name" value="Thioredoxin-like_sf"/>
</dbReference>
<dbReference type="Pfam" id="PF00085">
    <property type="entry name" value="Thioredoxin"/>
    <property type="match status" value="1"/>
</dbReference>
<evidence type="ECO:0000259" key="1">
    <source>
        <dbReference type="PROSITE" id="PS51352"/>
    </source>
</evidence>
<dbReference type="AlphaFoldDB" id="A0A146KID4"/>
<feature type="non-terminal residue" evidence="2">
    <location>
        <position position="112"/>
    </location>
</feature>
<organism evidence="2">
    <name type="scientific">Trepomonas sp. PC1</name>
    <dbReference type="NCBI Taxonomy" id="1076344"/>
    <lineage>
        <taxon>Eukaryota</taxon>
        <taxon>Metamonada</taxon>
        <taxon>Diplomonadida</taxon>
        <taxon>Hexamitidae</taxon>
        <taxon>Hexamitinae</taxon>
        <taxon>Trepomonas</taxon>
    </lineage>
</organism>
<feature type="non-terminal residue" evidence="2">
    <location>
        <position position="1"/>
    </location>
</feature>
<dbReference type="Gene3D" id="3.40.30.10">
    <property type="entry name" value="Glutaredoxin"/>
    <property type="match status" value="1"/>
</dbReference>
<evidence type="ECO:0000313" key="2">
    <source>
        <dbReference type="EMBL" id="JAP95335.1"/>
    </source>
</evidence>
<dbReference type="EMBL" id="GDID01001271">
    <property type="protein sequence ID" value="JAP95335.1"/>
    <property type="molecule type" value="Transcribed_RNA"/>
</dbReference>
<gene>
    <name evidence="2" type="ORF">TPC1_11709</name>
</gene>